<dbReference type="Gene3D" id="2.170.190.11">
    <property type="entry name" value="Molybdopterin biosynthesis moea protein, domain 3"/>
    <property type="match status" value="1"/>
</dbReference>
<dbReference type="Gene3D" id="2.40.340.10">
    <property type="entry name" value="MoeA, C-terminal, domain IV"/>
    <property type="match status" value="1"/>
</dbReference>
<dbReference type="EMBL" id="JXYS01000069">
    <property type="protein sequence ID" value="KJF16983.1"/>
    <property type="molecule type" value="Genomic_DNA"/>
</dbReference>
<dbReference type="GO" id="GO:0005829">
    <property type="term" value="C:cytosol"/>
    <property type="evidence" value="ECO:0007669"/>
    <property type="project" value="TreeGrafter"/>
</dbReference>
<gene>
    <name evidence="13" type="primary">moeA</name>
    <name evidence="13" type="ORF">AXFE_21860</name>
</gene>
<dbReference type="SUPFAM" id="SSF63882">
    <property type="entry name" value="MoeA N-terminal region -like"/>
    <property type="match status" value="1"/>
</dbReference>
<comment type="caution">
    <text evidence="13">The sequence shown here is derived from an EMBL/GenBank/DDBJ whole genome shotgun (WGS) entry which is preliminary data.</text>
</comment>
<comment type="catalytic activity">
    <reaction evidence="10">
        <text>adenylyl-molybdopterin + molybdate = Mo-molybdopterin + AMP + H(+)</text>
        <dbReference type="Rhea" id="RHEA:35047"/>
        <dbReference type="ChEBI" id="CHEBI:15378"/>
        <dbReference type="ChEBI" id="CHEBI:36264"/>
        <dbReference type="ChEBI" id="CHEBI:62727"/>
        <dbReference type="ChEBI" id="CHEBI:71302"/>
        <dbReference type="ChEBI" id="CHEBI:456215"/>
        <dbReference type="EC" id="2.10.1.1"/>
    </reaction>
</comment>
<dbReference type="PANTHER" id="PTHR10192">
    <property type="entry name" value="MOLYBDOPTERIN BIOSYNTHESIS PROTEIN"/>
    <property type="match status" value="1"/>
</dbReference>
<dbReference type="InterPro" id="IPR038987">
    <property type="entry name" value="MoeA-like"/>
</dbReference>
<sequence>MIPLTQAQQYVLSNIDTSRAMAIPIDEANGLITSGSLEAMEEIPPFDNTAVDGIAIRSEEIDRLNLSGSIEVRIAATIAAGSPDKVEIAPGTCVRIMTGAPIPSNCSAVVMIEDVVASDIMATISCRIAPGDNIRRKGSDIAIGTRLFESNTRLTPAHIGVLASVGFAKVPAFRRIKIGVISTGDELAEVGQALTYGKIRDSNRHSLLAIASSSGANVLDLGIVKDRPEDLRKAFLDAAKEVDVIITSGGVSVGDFDYTKAILNELSNGKAQWMQIAIRPAKPFAFGKIDNTPFFGLPGNPVSALVSFELLVKPALRKMQGDLEPLPRPVLAKATGAYKRTPDGKRHFVRSNLHVNNSGALAVKPLDKQGSHMLHEMSKANSLIIVEDGDGFLKDQEVEVLPLGAL</sequence>
<dbReference type="Proteomes" id="UP000032360">
    <property type="component" value="Unassembled WGS sequence"/>
</dbReference>
<feature type="domain" description="MoaB/Mog" evidence="12">
    <location>
        <begin position="179"/>
        <end position="318"/>
    </location>
</feature>
<keyword evidence="9 11" id="KW-0501">Molybdenum cofactor biosynthesis</keyword>
<evidence type="ECO:0000256" key="7">
    <source>
        <dbReference type="ARBA" id="ARBA00022723"/>
    </source>
</evidence>
<dbReference type="PATRIC" id="fig|1280514.3.peg.2854"/>
<dbReference type="GO" id="GO:0006777">
    <property type="term" value="P:Mo-molybdopterin cofactor biosynthetic process"/>
    <property type="evidence" value="ECO:0007669"/>
    <property type="project" value="UniProtKB-UniRule"/>
</dbReference>
<evidence type="ECO:0000256" key="6">
    <source>
        <dbReference type="ARBA" id="ARBA00022679"/>
    </source>
</evidence>
<evidence type="ECO:0000313" key="14">
    <source>
        <dbReference type="Proteomes" id="UP000032360"/>
    </source>
</evidence>
<dbReference type="STRING" id="1280514.AXFE_21860"/>
<dbReference type="Pfam" id="PF03453">
    <property type="entry name" value="MoeA_N"/>
    <property type="match status" value="1"/>
</dbReference>
<evidence type="ECO:0000313" key="13">
    <source>
        <dbReference type="EMBL" id="KJF16983.1"/>
    </source>
</evidence>
<accession>A0A0D8HGD5</accession>
<dbReference type="SUPFAM" id="SSF53218">
    <property type="entry name" value="Molybdenum cofactor biosynthesis proteins"/>
    <property type="match status" value="1"/>
</dbReference>
<organism evidence="13 14">
    <name type="scientific">Acidithrix ferrooxidans</name>
    <dbReference type="NCBI Taxonomy" id="1280514"/>
    <lineage>
        <taxon>Bacteria</taxon>
        <taxon>Bacillati</taxon>
        <taxon>Actinomycetota</taxon>
        <taxon>Acidimicrobiia</taxon>
        <taxon>Acidimicrobiales</taxon>
        <taxon>Acidimicrobiaceae</taxon>
        <taxon>Acidithrix</taxon>
    </lineage>
</organism>
<dbReference type="NCBIfam" id="NF045515">
    <property type="entry name" value="Glp_gephyrin"/>
    <property type="match status" value="1"/>
</dbReference>
<keyword evidence="8 11" id="KW-0460">Magnesium</keyword>
<dbReference type="InterPro" id="IPR036425">
    <property type="entry name" value="MoaB/Mog-like_dom_sf"/>
</dbReference>
<dbReference type="Pfam" id="PF03454">
    <property type="entry name" value="MoeA_C"/>
    <property type="match status" value="1"/>
</dbReference>
<evidence type="ECO:0000256" key="10">
    <source>
        <dbReference type="ARBA" id="ARBA00047317"/>
    </source>
</evidence>
<dbReference type="Pfam" id="PF00994">
    <property type="entry name" value="MoCF_biosynth"/>
    <property type="match status" value="1"/>
</dbReference>
<dbReference type="SMART" id="SM00852">
    <property type="entry name" value="MoCF_biosynth"/>
    <property type="match status" value="1"/>
</dbReference>
<dbReference type="Gene3D" id="3.90.105.10">
    <property type="entry name" value="Molybdopterin biosynthesis moea protein, domain 2"/>
    <property type="match status" value="1"/>
</dbReference>
<comment type="similarity">
    <text evidence="4 11">Belongs to the MoeA family.</text>
</comment>
<dbReference type="CDD" id="cd00887">
    <property type="entry name" value="MoeA"/>
    <property type="match status" value="1"/>
</dbReference>
<keyword evidence="14" id="KW-1185">Reference proteome</keyword>
<keyword evidence="7 11" id="KW-0479">Metal-binding</keyword>
<evidence type="ECO:0000256" key="1">
    <source>
        <dbReference type="ARBA" id="ARBA00001946"/>
    </source>
</evidence>
<evidence type="ECO:0000256" key="5">
    <source>
        <dbReference type="ARBA" id="ARBA00022505"/>
    </source>
</evidence>
<keyword evidence="5 11" id="KW-0500">Molybdenum</keyword>
<dbReference type="RefSeq" id="WP_082058669.1">
    <property type="nucleotide sequence ID" value="NZ_JXYS01000069.1"/>
</dbReference>
<evidence type="ECO:0000256" key="3">
    <source>
        <dbReference type="ARBA" id="ARBA00005046"/>
    </source>
</evidence>
<evidence type="ECO:0000256" key="4">
    <source>
        <dbReference type="ARBA" id="ARBA00010763"/>
    </source>
</evidence>
<dbReference type="InterPro" id="IPR001453">
    <property type="entry name" value="MoaB/Mog_dom"/>
</dbReference>
<protein>
    <recommendedName>
        <fullName evidence="11">Molybdopterin molybdenumtransferase</fullName>
        <ecNumber evidence="11">2.10.1.1</ecNumber>
    </recommendedName>
</protein>
<evidence type="ECO:0000256" key="9">
    <source>
        <dbReference type="ARBA" id="ARBA00023150"/>
    </source>
</evidence>
<dbReference type="InterPro" id="IPR005110">
    <property type="entry name" value="MoeA_linker/N"/>
</dbReference>
<comment type="function">
    <text evidence="2 11">Catalyzes the insertion of molybdate into adenylated molybdopterin with the concomitant release of AMP.</text>
</comment>
<dbReference type="InterPro" id="IPR036135">
    <property type="entry name" value="MoeA_linker/N_sf"/>
</dbReference>
<comment type="cofactor">
    <cofactor evidence="1 11">
        <name>Mg(2+)</name>
        <dbReference type="ChEBI" id="CHEBI:18420"/>
    </cofactor>
</comment>
<dbReference type="InterPro" id="IPR005111">
    <property type="entry name" value="MoeA_C_domain_IV"/>
</dbReference>
<keyword evidence="6 11" id="KW-0808">Transferase</keyword>
<evidence type="ECO:0000256" key="11">
    <source>
        <dbReference type="RuleBase" id="RU365090"/>
    </source>
</evidence>
<evidence type="ECO:0000256" key="2">
    <source>
        <dbReference type="ARBA" id="ARBA00002901"/>
    </source>
</evidence>
<dbReference type="FunFam" id="3.40.980.10:FF:000004">
    <property type="entry name" value="Molybdopterin molybdenumtransferase"/>
    <property type="match status" value="1"/>
</dbReference>
<dbReference type="PANTHER" id="PTHR10192:SF5">
    <property type="entry name" value="GEPHYRIN"/>
    <property type="match status" value="1"/>
</dbReference>
<comment type="pathway">
    <text evidence="3 11">Cofactor biosynthesis; molybdopterin biosynthesis.</text>
</comment>
<proteinExistence type="inferred from homology"/>
<dbReference type="NCBIfam" id="TIGR00177">
    <property type="entry name" value="molyb_syn"/>
    <property type="match status" value="1"/>
</dbReference>
<reference evidence="13 14" key="1">
    <citation type="submission" date="2015-01" db="EMBL/GenBank/DDBJ databases">
        <title>Draft genome of the acidophilic iron oxidizer Acidithrix ferrooxidans strain Py-F3.</title>
        <authorList>
            <person name="Poehlein A."/>
            <person name="Eisen S."/>
            <person name="Schloemann M."/>
            <person name="Johnson B.D."/>
            <person name="Daniel R."/>
            <person name="Muehling M."/>
        </authorList>
    </citation>
    <scope>NUCLEOTIDE SEQUENCE [LARGE SCALE GENOMIC DNA]</scope>
    <source>
        <strain evidence="13 14">Py-F3</strain>
    </source>
</reference>
<dbReference type="AlphaFoldDB" id="A0A0D8HGD5"/>
<dbReference type="EC" id="2.10.1.1" evidence="11"/>
<dbReference type="Gene3D" id="3.40.980.10">
    <property type="entry name" value="MoaB/Mog-like domain"/>
    <property type="match status" value="1"/>
</dbReference>
<dbReference type="UniPathway" id="UPA00344"/>
<dbReference type="InterPro" id="IPR036688">
    <property type="entry name" value="MoeA_C_domain_IV_sf"/>
</dbReference>
<dbReference type="SUPFAM" id="SSF63867">
    <property type="entry name" value="MoeA C-terminal domain-like"/>
    <property type="match status" value="1"/>
</dbReference>
<dbReference type="OrthoDB" id="3196725at2"/>
<dbReference type="GO" id="GO:0046872">
    <property type="term" value="F:metal ion binding"/>
    <property type="evidence" value="ECO:0007669"/>
    <property type="project" value="UniProtKB-UniRule"/>
</dbReference>
<evidence type="ECO:0000256" key="8">
    <source>
        <dbReference type="ARBA" id="ARBA00022842"/>
    </source>
</evidence>
<dbReference type="GO" id="GO:0061599">
    <property type="term" value="F:molybdopterin molybdotransferase activity"/>
    <property type="evidence" value="ECO:0007669"/>
    <property type="project" value="UniProtKB-UniRule"/>
</dbReference>
<name>A0A0D8HGD5_9ACTN</name>
<evidence type="ECO:0000259" key="12">
    <source>
        <dbReference type="SMART" id="SM00852"/>
    </source>
</evidence>